<protein>
    <recommendedName>
        <fullName evidence="1">Carbohydrate kinase PfkB domain-containing protein</fullName>
    </recommendedName>
</protein>
<dbReference type="InterPro" id="IPR011611">
    <property type="entry name" value="PfkB_dom"/>
</dbReference>
<accession>A0A2H0RAE3</accession>
<name>A0A2H0RAE3_UNCKA</name>
<evidence type="ECO:0000313" key="2">
    <source>
        <dbReference type="EMBL" id="PIR43316.1"/>
    </source>
</evidence>
<dbReference type="Pfam" id="PF00294">
    <property type="entry name" value="PfkB"/>
    <property type="match status" value="1"/>
</dbReference>
<feature type="non-terminal residue" evidence="2">
    <location>
        <position position="173"/>
    </location>
</feature>
<evidence type="ECO:0000259" key="1">
    <source>
        <dbReference type="Pfam" id="PF00294"/>
    </source>
</evidence>
<dbReference type="AlphaFoldDB" id="A0A2H0RAE3"/>
<dbReference type="InterPro" id="IPR052562">
    <property type="entry name" value="Ketohexokinase-related"/>
</dbReference>
<sequence length="173" mass="18818">MSSQFDVISIGSATIDAILKSKDFKVVKNKGFETGLAICEMYGSKTSIDDFYIGSGGGATNSSCSLSHLGMKTSCVSVVGDDVFSEFIYDDLLKYKVGIDNLIVEKNKKTAFSTILTAPDGGRTVMVYRGPCSNITKKSIESQKLDTGWVYLTNLGTNFENAKEVILFLKEKD</sequence>
<gene>
    <name evidence="2" type="ORF">COV24_03260</name>
</gene>
<reference evidence="2 3" key="1">
    <citation type="submission" date="2017-09" db="EMBL/GenBank/DDBJ databases">
        <title>Depth-based differentiation of microbial function through sediment-hosted aquifers and enrichment of novel symbionts in the deep terrestrial subsurface.</title>
        <authorList>
            <person name="Probst A.J."/>
            <person name="Ladd B."/>
            <person name="Jarett J.K."/>
            <person name="Geller-Mcgrath D.E."/>
            <person name="Sieber C.M."/>
            <person name="Emerson J.B."/>
            <person name="Anantharaman K."/>
            <person name="Thomas B.C."/>
            <person name="Malmstrom R."/>
            <person name="Stieglmeier M."/>
            <person name="Klingl A."/>
            <person name="Woyke T."/>
            <person name="Ryan C.M."/>
            <person name="Banfield J.F."/>
        </authorList>
    </citation>
    <scope>NUCLEOTIDE SEQUENCE [LARGE SCALE GENOMIC DNA]</scope>
    <source>
        <strain evidence="2">CG10_big_fil_rev_8_21_14_0_10_32_10</strain>
    </source>
</reference>
<organism evidence="2 3">
    <name type="scientific">candidate division WWE3 bacterium CG10_big_fil_rev_8_21_14_0_10_32_10</name>
    <dbReference type="NCBI Taxonomy" id="1975090"/>
    <lineage>
        <taxon>Bacteria</taxon>
        <taxon>Katanobacteria</taxon>
    </lineage>
</organism>
<evidence type="ECO:0000313" key="3">
    <source>
        <dbReference type="Proteomes" id="UP000230214"/>
    </source>
</evidence>
<dbReference type="InterPro" id="IPR029056">
    <property type="entry name" value="Ribokinase-like"/>
</dbReference>
<comment type="caution">
    <text evidence="2">The sequence shown here is derived from an EMBL/GenBank/DDBJ whole genome shotgun (WGS) entry which is preliminary data.</text>
</comment>
<feature type="domain" description="Carbohydrate kinase PfkB" evidence="1">
    <location>
        <begin position="6"/>
        <end position="141"/>
    </location>
</feature>
<dbReference type="Proteomes" id="UP000230214">
    <property type="component" value="Unassembled WGS sequence"/>
</dbReference>
<dbReference type="PANTHER" id="PTHR42774">
    <property type="entry name" value="PHOSPHOTRANSFERASE SYSTEM TRANSPORT PROTEIN"/>
    <property type="match status" value="1"/>
</dbReference>
<proteinExistence type="predicted"/>
<dbReference type="Gene3D" id="3.40.1190.20">
    <property type="match status" value="1"/>
</dbReference>
<dbReference type="PANTHER" id="PTHR42774:SF3">
    <property type="entry name" value="KETOHEXOKINASE"/>
    <property type="match status" value="1"/>
</dbReference>
<dbReference type="EMBL" id="PCXU01000028">
    <property type="protein sequence ID" value="PIR43316.1"/>
    <property type="molecule type" value="Genomic_DNA"/>
</dbReference>
<dbReference type="SUPFAM" id="SSF53613">
    <property type="entry name" value="Ribokinase-like"/>
    <property type="match status" value="1"/>
</dbReference>